<feature type="compositionally biased region" description="Polar residues" evidence="2">
    <location>
        <begin position="36"/>
        <end position="48"/>
    </location>
</feature>
<dbReference type="Proteomes" id="UP001642464">
    <property type="component" value="Unassembled WGS sequence"/>
</dbReference>
<feature type="region of interest" description="Disordered" evidence="2">
    <location>
        <begin position="363"/>
        <end position="395"/>
    </location>
</feature>
<feature type="region of interest" description="Disordered" evidence="2">
    <location>
        <begin position="218"/>
        <end position="251"/>
    </location>
</feature>
<keyword evidence="4" id="KW-1185">Reference proteome</keyword>
<keyword evidence="1" id="KW-0175">Coiled coil</keyword>
<comment type="caution">
    <text evidence="3">The sequence shown here is derived from an EMBL/GenBank/DDBJ whole genome shotgun (WGS) entry which is preliminary data.</text>
</comment>
<reference evidence="3 4" key="1">
    <citation type="submission" date="2024-02" db="EMBL/GenBank/DDBJ databases">
        <authorList>
            <person name="Chen Y."/>
            <person name="Shah S."/>
            <person name="Dougan E. K."/>
            <person name="Thang M."/>
            <person name="Chan C."/>
        </authorList>
    </citation>
    <scope>NUCLEOTIDE SEQUENCE [LARGE SCALE GENOMIC DNA]</scope>
</reference>
<protein>
    <submittedName>
        <fullName evidence="3">Uncharacterized protein</fullName>
    </submittedName>
</protein>
<feature type="compositionally biased region" description="Basic and acidic residues" evidence="2">
    <location>
        <begin position="68"/>
        <end position="88"/>
    </location>
</feature>
<feature type="region of interest" description="Disordered" evidence="2">
    <location>
        <begin position="33"/>
        <end position="147"/>
    </location>
</feature>
<feature type="compositionally biased region" description="Low complexity" evidence="2">
    <location>
        <begin position="536"/>
        <end position="559"/>
    </location>
</feature>
<proteinExistence type="predicted"/>
<evidence type="ECO:0000313" key="4">
    <source>
        <dbReference type="Proteomes" id="UP001642464"/>
    </source>
</evidence>
<feature type="non-terminal residue" evidence="3">
    <location>
        <position position="873"/>
    </location>
</feature>
<feature type="compositionally biased region" description="Low complexity" evidence="2">
    <location>
        <begin position="567"/>
        <end position="589"/>
    </location>
</feature>
<name>A0ABP0K2A9_9DINO</name>
<evidence type="ECO:0000313" key="3">
    <source>
        <dbReference type="EMBL" id="CAK9020910.1"/>
    </source>
</evidence>
<feature type="compositionally biased region" description="Low complexity" evidence="2">
    <location>
        <begin position="108"/>
        <end position="121"/>
    </location>
</feature>
<evidence type="ECO:0000256" key="2">
    <source>
        <dbReference type="SAM" id="MobiDB-lite"/>
    </source>
</evidence>
<sequence length="873" mass="89563">MLPKEVHNLLSKRAELAQKLRQNLTNPAIRDAVRQRCSSMPHRTSVRSAGSAPEHRLRGGAAGGARTLSRERAPVPRPASRERLERRSAAPSALHPSRERERGQMQKSSSTGALSSGSATSRPSLRGKVPAQVNPEPIPIRGRRGQKVSTDAQAALARAVASLLGDGSSASAVSAVQAASSAGGPLQEELIKVSKQLTQLDRERQQLAENGLSMLARCSSQERSVAPDKASAPSGRGTKEEPLLSEGEPSEHPWLLADGRLVTARLEGENLALKRAVMQARREIDELLKGRADAEARVRTLKEENHAAAEALRRYTSSLLDPSSAEAGAGGALSHGGSFASLNSLSLQSLHLGGRNGDFGGTGALPGRATSGDSAAGGVGNSGISAGGGDSGKELQAEKQARNKLLQTSDEITRRMEELLSRRGKSLQKLLEPMAGGRHAAHASGPAPAVSSAAIGAGTVTRPKAPKAPPVRPETGTGAPEPAPPPRIGTSTVARPRAPPSGEKTGTAGGAKTASAGTTAVGPLLSRAQGRENEASKPAAKPPAKAGAPSPGTGGAPPALTQRAGTVGASGAPPKAAASPPVRPGAATGAPPPAGMLAILGGMSDFLSSVSNQPGGYSEEQRRGCIACALRLGKPELVNVLAKLHSLAASCWAHSSSDAAALKALAVLLGVPANKDPLEDAIAWRLARPTPRPPEVWKKEHRQTALALLLKAPPNSDSEADLVLKLLKSVASWATAALCVLLAAPAGTSLDEAKQGAVVTLAEHVASGKVGKGKTYPGLEICALLLGCDAKEAAILSQASSVPWAKAAQSAIKTVAGLESAPAKPAESPSSAQQVSPAPPLDLSKVKALLKESHERQMLGLVSMLQPKREQDE</sequence>
<feature type="compositionally biased region" description="Gly residues" evidence="2">
    <location>
        <begin position="375"/>
        <end position="390"/>
    </location>
</feature>
<feature type="compositionally biased region" description="Low complexity" evidence="2">
    <location>
        <begin position="501"/>
        <end position="520"/>
    </location>
</feature>
<accession>A0ABP0K2A9</accession>
<dbReference type="EMBL" id="CAXAMM010009613">
    <property type="protein sequence ID" value="CAK9020910.1"/>
    <property type="molecule type" value="Genomic_DNA"/>
</dbReference>
<feature type="coiled-coil region" evidence="1">
    <location>
        <begin position="263"/>
        <end position="311"/>
    </location>
</feature>
<feature type="region of interest" description="Disordered" evidence="2">
    <location>
        <begin position="460"/>
        <end position="590"/>
    </location>
</feature>
<gene>
    <name evidence="3" type="ORF">SCF082_LOCUS15106</name>
</gene>
<evidence type="ECO:0000256" key="1">
    <source>
        <dbReference type="SAM" id="Coils"/>
    </source>
</evidence>
<organism evidence="3 4">
    <name type="scientific">Durusdinium trenchii</name>
    <dbReference type="NCBI Taxonomy" id="1381693"/>
    <lineage>
        <taxon>Eukaryota</taxon>
        <taxon>Sar</taxon>
        <taxon>Alveolata</taxon>
        <taxon>Dinophyceae</taxon>
        <taxon>Suessiales</taxon>
        <taxon>Symbiodiniaceae</taxon>
        <taxon>Durusdinium</taxon>
    </lineage>
</organism>